<feature type="transmembrane region" description="Helical" evidence="7">
    <location>
        <begin position="518"/>
        <end position="537"/>
    </location>
</feature>
<gene>
    <name evidence="9" type="ORF">SAMN05660657_05412</name>
</gene>
<dbReference type="OrthoDB" id="7051771at2"/>
<feature type="transmembrane region" description="Helical" evidence="7">
    <location>
        <begin position="656"/>
        <end position="679"/>
    </location>
</feature>
<dbReference type="PANTHER" id="PTHR33406">
    <property type="entry name" value="MEMBRANE PROTEIN MJ1562-RELATED"/>
    <property type="match status" value="1"/>
</dbReference>
<dbReference type="STRING" id="1296565.SAMN05660657_05412"/>
<evidence type="ECO:0000256" key="2">
    <source>
        <dbReference type="ARBA" id="ARBA00010157"/>
    </source>
</evidence>
<dbReference type="Proteomes" id="UP000199546">
    <property type="component" value="Unassembled WGS sequence"/>
</dbReference>
<evidence type="ECO:0000256" key="3">
    <source>
        <dbReference type="ARBA" id="ARBA00022475"/>
    </source>
</evidence>
<feature type="transmembrane region" description="Helical" evidence="7">
    <location>
        <begin position="544"/>
        <end position="565"/>
    </location>
</feature>
<evidence type="ECO:0000256" key="5">
    <source>
        <dbReference type="ARBA" id="ARBA00022989"/>
    </source>
</evidence>
<organism evidence="9 10">
    <name type="scientific">Geodermatophilus amargosae</name>
    <dbReference type="NCBI Taxonomy" id="1296565"/>
    <lineage>
        <taxon>Bacteria</taxon>
        <taxon>Bacillati</taxon>
        <taxon>Actinomycetota</taxon>
        <taxon>Actinomycetes</taxon>
        <taxon>Geodermatophilales</taxon>
        <taxon>Geodermatophilaceae</taxon>
        <taxon>Geodermatophilus</taxon>
    </lineage>
</organism>
<evidence type="ECO:0000256" key="7">
    <source>
        <dbReference type="SAM" id="Phobius"/>
    </source>
</evidence>
<dbReference type="SUPFAM" id="SSF82866">
    <property type="entry name" value="Multidrug efflux transporter AcrB transmembrane domain"/>
    <property type="match status" value="2"/>
</dbReference>
<keyword evidence="5 7" id="KW-1133">Transmembrane helix</keyword>
<comment type="subcellular location">
    <subcellularLocation>
        <location evidence="1">Cell membrane</location>
        <topology evidence="1">Multi-pass membrane protein</topology>
    </subcellularLocation>
</comment>
<evidence type="ECO:0000256" key="1">
    <source>
        <dbReference type="ARBA" id="ARBA00004651"/>
    </source>
</evidence>
<sequence length="729" mass="74475">MSALARWCAQRRFVVLALWLLALFGLGGAVGVVGTTFTDSTDLPSSESSTAYDLLAQAGANPDDGEMTAGSVVWQTDGGSVTDPAVAAQVQDVLARIAAVPGVESVDSPYDAAGAAQVSSGGDIAYASLTLTEDADVEQITGLVDSLDGPSLEALTGGAAFAPVISAGGTAEIIGVLCALVILLLVFRSLWAALLPIITGVAGVGVSALVVLLGSNVVDLPSQTLAMGSLIGLGVGIDYALFIVNRHRKSLLAGVPLHGSIAQAVNTSGRAVVFAGATVMIALLGMTILDIGILTGMALGATVTVLLTVTAALTLLPALLGMLGTKVLSRRQRRALAAGEPVTESGSGVWGRWATAVQRRRSLLGVVAAALVVLLAAPVATMRLGSADDSSDPTDSVTHRYHQVMSDGFGDGFAAQLLLVAETPDDASRAAFTDLAGQLSSVDDVTAVSAAPLAAGQEIGVITVTPSSTAQAEETADLVTALRETVIPAAEAGTDLQVYVGGSTASGIDFSEAVTSKLPVYLGLIAVLGFVLLAIAFRSVLVPLVGAVTNLLSIAAGLGAITAIFQFGWGSELFGVGSAAPVEGFVSVMIVGIVFGLSMDYQVFLVSRMHEEWTHSRDTRRAVRVGMAETGRVIATAAAIMACVFASFGFAGGERIIAELGVGMGAAVLVDAFLVRMVLVPAVMHRLGARNWWYPRWAERITPRVSIEAAAPPAGPTATSDELFTVGAR</sequence>
<accession>A0A1I7D786</accession>
<comment type="similarity">
    <text evidence="2">Belongs to the resistance-nodulation-cell division (RND) (TC 2.A.6) family. MmpL subfamily.</text>
</comment>
<feature type="transmembrane region" description="Helical" evidence="7">
    <location>
        <begin position="271"/>
        <end position="293"/>
    </location>
</feature>
<feature type="transmembrane region" description="Helical" evidence="7">
    <location>
        <begin position="193"/>
        <end position="213"/>
    </location>
</feature>
<dbReference type="AlphaFoldDB" id="A0A1I7D786"/>
<dbReference type="InterPro" id="IPR004869">
    <property type="entry name" value="MMPL_dom"/>
</dbReference>
<evidence type="ECO:0000256" key="6">
    <source>
        <dbReference type="ARBA" id="ARBA00023136"/>
    </source>
</evidence>
<dbReference type="InterPro" id="IPR000731">
    <property type="entry name" value="SSD"/>
</dbReference>
<dbReference type="PANTHER" id="PTHR33406:SF11">
    <property type="entry name" value="MEMBRANE PROTEIN SCO6666-RELATED"/>
    <property type="match status" value="1"/>
</dbReference>
<reference evidence="10" key="1">
    <citation type="submission" date="2016-10" db="EMBL/GenBank/DDBJ databases">
        <authorList>
            <person name="Varghese N."/>
            <person name="Submissions S."/>
        </authorList>
    </citation>
    <scope>NUCLEOTIDE SEQUENCE [LARGE SCALE GENOMIC DNA]</scope>
    <source>
        <strain evidence="10">DSM 46136</strain>
    </source>
</reference>
<evidence type="ECO:0000313" key="10">
    <source>
        <dbReference type="Proteomes" id="UP000199546"/>
    </source>
</evidence>
<proteinExistence type="inferred from homology"/>
<evidence type="ECO:0000313" key="9">
    <source>
        <dbReference type="EMBL" id="SFU07593.1"/>
    </source>
</evidence>
<feature type="transmembrane region" description="Helical" evidence="7">
    <location>
        <begin position="585"/>
        <end position="609"/>
    </location>
</feature>
<feature type="transmembrane region" description="Helical" evidence="7">
    <location>
        <begin position="630"/>
        <end position="650"/>
    </location>
</feature>
<name>A0A1I7D786_9ACTN</name>
<feature type="domain" description="SSD" evidence="8">
    <location>
        <begin position="208"/>
        <end position="322"/>
    </location>
</feature>
<dbReference type="Gene3D" id="1.20.1640.10">
    <property type="entry name" value="Multidrug efflux transporter AcrB transmembrane domain"/>
    <property type="match status" value="2"/>
</dbReference>
<dbReference type="Pfam" id="PF03176">
    <property type="entry name" value="MMPL"/>
    <property type="match status" value="2"/>
</dbReference>
<feature type="transmembrane region" description="Helical" evidence="7">
    <location>
        <begin position="160"/>
        <end position="186"/>
    </location>
</feature>
<feature type="transmembrane region" description="Helical" evidence="7">
    <location>
        <begin position="362"/>
        <end position="381"/>
    </location>
</feature>
<evidence type="ECO:0000259" key="8">
    <source>
        <dbReference type="PROSITE" id="PS50156"/>
    </source>
</evidence>
<feature type="transmembrane region" description="Helical" evidence="7">
    <location>
        <begin position="299"/>
        <end position="324"/>
    </location>
</feature>
<dbReference type="PROSITE" id="PS50156">
    <property type="entry name" value="SSD"/>
    <property type="match status" value="1"/>
</dbReference>
<feature type="transmembrane region" description="Helical" evidence="7">
    <location>
        <begin position="225"/>
        <end position="244"/>
    </location>
</feature>
<protein>
    <submittedName>
        <fullName evidence="9">Putative drug exporter of the RND superfamily</fullName>
    </submittedName>
</protein>
<keyword evidence="6 7" id="KW-0472">Membrane</keyword>
<keyword evidence="4 7" id="KW-0812">Transmembrane</keyword>
<dbReference type="RefSeq" id="WP_093584665.1">
    <property type="nucleotide sequence ID" value="NZ_FPBA01000037.1"/>
</dbReference>
<keyword evidence="3" id="KW-1003">Cell membrane</keyword>
<dbReference type="InterPro" id="IPR050545">
    <property type="entry name" value="Mycobact_MmpL"/>
</dbReference>
<dbReference type="EMBL" id="FPBA01000037">
    <property type="protein sequence ID" value="SFU07593.1"/>
    <property type="molecule type" value="Genomic_DNA"/>
</dbReference>
<dbReference type="GO" id="GO:0005886">
    <property type="term" value="C:plasma membrane"/>
    <property type="evidence" value="ECO:0007669"/>
    <property type="project" value="UniProtKB-SubCell"/>
</dbReference>
<evidence type="ECO:0000256" key="4">
    <source>
        <dbReference type="ARBA" id="ARBA00022692"/>
    </source>
</evidence>
<keyword evidence="10" id="KW-1185">Reference proteome</keyword>